<comment type="subcellular location">
    <subcellularLocation>
        <location evidence="1">Cytoplasm</location>
        <location evidence="1">Cytoskeleton</location>
    </subcellularLocation>
</comment>
<keyword evidence="9" id="KW-1185">Reference proteome</keyword>
<dbReference type="GO" id="GO:0005524">
    <property type="term" value="F:ATP binding"/>
    <property type="evidence" value="ECO:0007669"/>
    <property type="project" value="UniProtKB-KW"/>
</dbReference>
<dbReference type="PRINTS" id="PR00190">
    <property type="entry name" value="ACTIN"/>
</dbReference>
<organism evidence="8 9">
    <name type="scientific">Blepharisma stoltei</name>
    <dbReference type="NCBI Taxonomy" id="1481888"/>
    <lineage>
        <taxon>Eukaryota</taxon>
        <taxon>Sar</taxon>
        <taxon>Alveolata</taxon>
        <taxon>Ciliophora</taxon>
        <taxon>Postciliodesmatophora</taxon>
        <taxon>Heterotrichea</taxon>
        <taxon>Heterotrichida</taxon>
        <taxon>Blepharismidae</taxon>
        <taxon>Blepharisma</taxon>
    </lineage>
</organism>
<protein>
    <recommendedName>
        <fullName evidence="10">Actin</fullName>
    </recommendedName>
</protein>
<dbReference type="InterPro" id="IPR004000">
    <property type="entry name" value="Actin"/>
</dbReference>
<evidence type="ECO:0000256" key="4">
    <source>
        <dbReference type="ARBA" id="ARBA00022840"/>
    </source>
</evidence>
<evidence type="ECO:0008006" key="10">
    <source>
        <dbReference type="Google" id="ProtNLM"/>
    </source>
</evidence>
<evidence type="ECO:0000256" key="7">
    <source>
        <dbReference type="RuleBase" id="RU000487"/>
    </source>
</evidence>
<keyword evidence="5" id="KW-0206">Cytoskeleton</keyword>
<evidence type="ECO:0000256" key="2">
    <source>
        <dbReference type="ARBA" id="ARBA00022490"/>
    </source>
</evidence>
<dbReference type="Proteomes" id="UP001162131">
    <property type="component" value="Unassembled WGS sequence"/>
</dbReference>
<dbReference type="AlphaFoldDB" id="A0AAU9JHI6"/>
<dbReference type="GO" id="GO:0005856">
    <property type="term" value="C:cytoskeleton"/>
    <property type="evidence" value="ECO:0007669"/>
    <property type="project" value="UniProtKB-SubCell"/>
</dbReference>
<accession>A0AAU9JHI6</accession>
<evidence type="ECO:0000256" key="5">
    <source>
        <dbReference type="ARBA" id="ARBA00023212"/>
    </source>
</evidence>
<dbReference type="Pfam" id="PF00022">
    <property type="entry name" value="Actin"/>
    <property type="match status" value="1"/>
</dbReference>
<evidence type="ECO:0000313" key="8">
    <source>
        <dbReference type="EMBL" id="CAG9327477.1"/>
    </source>
</evidence>
<proteinExistence type="inferred from homology"/>
<dbReference type="Gene3D" id="3.90.640.10">
    <property type="entry name" value="Actin, Chain A, domain 4"/>
    <property type="match status" value="1"/>
</dbReference>
<dbReference type="EMBL" id="CAJZBQ010000043">
    <property type="protein sequence ID" value="CAG9327477.1"/>
    <property type="molecule type" value="Genomic_DNA"/>
</dbReference>
<gene>
    <name evidence="8" type="ORF">BSTOLATCC_MIC43512</name>
</gene>
<dbReference type="FunFam" id="3.30.420.40:FF:000148">
    <property type="entry name" value="Actin, alpha skeletal muscle"/>
    <property type="match status" value="1"/>
</dbReference>
<keyword evidence="2" id="KW-0963">Cytoplasm</keyword>
<evidence type="ECO:0000313" key="9">
    <source>
        <dbReference type="Proteomes" id="UP001162131"/>
    </source>
</evidence>
<comment type="catalytic activity">
    <reaction evidence="6">
        <text>ATP + H2O = ADP + phosphate + H(+)</text>
        <dbReference type="Rhea" id="RHEA:13065"/>
        <dbReference type="ChEBI" id="CHEBI:15377"/>
        <dbReference type="ChEBI" id="CHEBI:15378"/>
        <dbReference type="ChEBI" id="CHEBI:30616"/>
        <dbReference type="ChEBI" id="CHEBI:43474"/>
        <dbReference type="ChEBI" id="CHEBI:456216"/>
    </reaction>
</comment>
<dbReference type="Gene3D" id="3.30.420.40">
    <property type="match status" value="2"/>
</dbReference>
<comment type="similarity">
    <text evidence="7">Belongs to the actin family.</text>
</comment>
<keyword evidence="3" id="KW-0547">Nucleotide-binding</keyword>
<comment type="caution">
    <text evidence="8">The sequence shown here is derived from an EMBL/GenBank/DDBJ whole genome shotgun (WGS) entry which is preliminary data.</text>
</comment>
<evidence type="ECO:0000256" key="1">
    <source>
        <dbReference type="ARBA" id="ARBA00004245"/>
    </source>
</evidence>
<keyword evidence="4" id="KW-0067">ATP-binding</keyword>
<dbReference type="InterPro" id="IPR043129">
    <property type="entry name" value="ATPase_NBD"/>
</dbReference>
<dbReference type="SMART" id="SM00268">
    <property type="entry name" value="ACTIN"/>
    <property type="match status" value="1"/>
</dbReference>
<dbReference type="SUPFAM" id="SSF53067">
    <property type="entry name" value="Actin-like ATPase domain"/>
    <property type="match status" value="2"/>
</dbReference>
<sequence length="412" mass="46338">MKPLPIRALIIIVLRKILLNKSFPFFNFSFSYNFTMDSNSPKPVVIDNGTGFIKAGLADEDCPRVIQPTLIGVPKYPGIMVGMDQKDHYIGTEAVEKVEFLNMSDPIKNGYIENWDDMAKIWSQIFQELNVSSKENPLFFADTPLTPRSSREKMAEVMFETFECPSLYMYTTSVLSLFASGRTTGLVVDSGEGRTHAVPVYEGFALPHGILRLNVAGRDLTDYLLKHYIEYNQTHDFTSLTYQKLVVDIKEKHCMVAYDFDTLLKNAAENGGEREEYHLPDNSVMIIGREKFIIPEAMFQPGMIGKDSAGIADTVFKAVSNCDANIRKELYENILLAGGNCMLKRLKERLQKDVKALAPSTINIEVAAPPERGYSAWLGGSILSHLPSFKPMFITKAEYLDQGALVVYRKCF</sequence>
<reference evidence="8" key="1">
    <citation type="submission" date="2021-09" db="EMBL/GenBank/DDBJ databases">
        <authorList>
            <consortium name="AG Swart"/>
            <person name="Singh M."/>
            <person name="Singh A."/>
            <person name="Seah K."/>
            <person name="Emmerich C."/>
        </authorList>
    </citation>
    <scope>NUCLEOTIDE SEQUENCE</scope>
    <source>
        <strain evidence="8">ATCC30299</strain>
    </source>
</reference>
<evidence type="ECO:0000256" key="6">
    <source>
        <dbReference type="ARBA" id="ARBA00049360"/>
    </source>
</evidence>
<evidence type="ECO:0000256" key="3">
    <source>
        <dbReference type="ARBA" id="ARBA00022741"/>
    </source>
</evidence>
<dbReference type="PANTHER" id="PTHR11937">
    <property type="entry name" value="ACTIN"/>
    <property type="match status" value="1"/>
</dbReference>
<name>A0AAU9JHI6_9CILI</name>